<reference evidence="2" key="1">
    <citation type="submission" date="2021-02" db="EMBL/GenBank/DDBJ databases">
        <authorList>
            <person name="Dougan E. K."/>
            <person name="Rhodes N."/>
            <person name="Thang M."/>
            <person name="Chan C."/>
        </authorList>
    </citation>
    <scope>NUCLEOTIDE SEQUENCE</scope>
</reference>
<feature type="compositionally biased region" description="Pro residues" evidence="1">
    <location>
        <begin position="124"/>
        <end position="136"/>
    </location>
</feature>
<feature type="compositionally biased region" description="Polar residues" evidence="1">
    <location>
        <begin position="330"/>
        <end position="341"/>
    </location>
</feature>
<feature type="compositionally biased region" description="Low complexity" evidence="1">
    <location>
        <begin position="169"/>
        <end position="180"/>
    </location>
</feature>
<dbReference type="EMBL" id="CAJNNW010033138">
    <property type="protein sequence ID" value="CAE8717300.1"/>
    <property type="molecule type" value="Genomic_DNA"/>
</dbReference>
<feature type="compositionally biased region" description="Polar residues" evidence="1">
    <location>
        <begin position="387"/>
        <end position="398"/>
    </location>
</feature>
<dbReference type="AlphaFoldDB" id="A0A813L3W8"/>
<feature type="compositionally biased region" description="Polar residues" evidence="1">
    <location>
        <begin position="35"/>
        <end position="44"/>
    </location>
</feature>
<feature type="compositionally biased region" description="Basic and acidic residues" evidence="1">
    <location>
        <begin position="344"/>
        <end position="363"/>
    </location>
</feature>
<feature type="compositionally biased region" description="Basic and acidic residues" evidence="1">
    <location>
        <begin position="181"/>
        <end position="201"/>
    </location>
</feature>
<feature type="region of interest" description="Disordered" evidence="1">
    <location>
        <begin position="306"/>
        <end position="406"/>
    </location>
</feature>
<organism evidence="2 3">
    <name type="scientific">Polarella glacialis</name>
    <name type="common">Dinoflagellate</name>
    <dbReference type="NCBI Taxonomy" id="89957"/>
    <lineage>
        <taxon>Eukaryota</taxon>
        <taxon>Sar</taxon>
        <taxon>Alveolata</taxon>
        <taxon>Dinophyceae</taxon>
        <taxon>Suessiales</taxon>
        <taxon>Suessiaceae</taxon>
        <taxon>Polarella</taxon>
    </lineage>
</organism>
<name>A0A813L3W8_POLGL</name>
<comment type="caution">
    <text evidence="2">The sequence shown here is derived from an EMBL/GenBank/DDBJ whole genome shotgun (WGS) entry which is preliminary data.</text>
</comment>
<feature type="region of interest" description="Disordered" evidence="1">
    <location>
        <begin position="29"/>
        <end position="64"/>
    </location>
</feature>
<accession>A0A813L3W8</accession>
<feature type="compositionally biased region" description="Basic and acidic residues" evidence="1">
    <location>
        <begin position="46"/>
        <end position="59"/>
    </location>
</feature>
<evidence type="ECO:0000256" key="1">
    <source>
        <dbReference type="SAM" id="MobiDB-lite"/>
    </source>
</evidence>
<protein>
    <submittedName>
        <fullName evidence="2">Uncharacterized protein</fullName>
    </submittedName>
</protein>
<evidence type="ECO:0000313" key="2">
    <source>
        <dbReference type="EMBL" id="CAE8717300.1"/>
    </source>
</evidence>
<sequence length="437" mass="45386">APASGLRALSTEDKARIGQLIKVLAQERRDKETYKQQLGQQASQLHDLERERENGRRQESQLMSRVSRSLNLLRDYQRELVASRAGSVAGSVAGSAVYAPGSLAAVDAGRTTSPAPVAAVDRPLSPPPPPAPPLPAPSFRSAPQVAPAVQARRATPERAPVVRWPPRTPASSSSAPPGASRSERDATNSPLRERAADRPTELRLGSCEARLLGSPLAASSERPLRPRSASPTTGLGLGLGPGTSASAAPSCERRSDPPRGSGGAGCSRQGAPKGAAREHPKLTALGVLQPQQLSLLQRYLSIQQVGGESMARSVAEAAAAAANKADWNKTPDQWNGDSESQPRAADRAGSRDSQDADRGRRADGNGQSSGRSRYGELLVVTPAARVPSSSLSEPQAESASGVGCRSSGAGCLEEPFVGALAPAIGSWLRAPSPSAIP</sequence>
<feature type="non-terminal residue" evidence="2">
    <location>
        <position position="437"/>
    </location>
</feature>
<feature type="compositionally biased region" description="Low complexity" evidence="1">
    <location>
        <begin position="311"/>
        <end position="325"/>
    </location>
</feature>
<evidence type="ECO:0000313" key="3">
    <source>
        <dbReference type="Proteomes" id="UP000626109"/>
    </source>
</evidence>
<feature type="non-terminal residue" evidence="2">
    <location>
        <position position="1"/>
    </location>
</feature>
<dbReference type="Proteomes" id="UP000626109">
    <property type="component" value="Unassembled WGS sequence"/>
</dbReference>
<feature type="region of interest" description="Disordered" evidence="1">
    <location>
        <begin position="114"/>
        <end position="283"/>
    </location>
</feature>
<gene>
    <name evidence="2" type="ORF">PGLA2088_LOCUS39474</name>
</gene>
<proteinExistence type="predicted"/>